<feature type="compositionally biased region" description="Polar residues" evidence="7">
    <location>
        <begin position="87"/>
        <end position="103"/>
    </location>
</feature>
<feature type="compositionally biased region" description="Basic and acidic residues" evidence="7">
    <location>
        <begin position="566"/>
        <end position="585"/>
    </location>
</feature>
<keyword evidence="3" id="KW-0805">Transcription regulation</keyword>
<reference evidence="9 10" key="1">
    <citation type="submission" date="2017-03" db="EMBL/GenBank/DDBJ databases">
        <title>Genomes of endolithic fungi from Antarctica.</title>
        <authorList>
            <person name="Coleine C."/>
            <person name="Masonjones S."/>
            <person name="Stajich J.E."/>
        </authorList>
    </citation>
    <scope>NUCLEOTIDE SEQUENCE [LARGE SCALE GENOMIC DNA]</scope>
    <source>
        <strain evidence="9 10">CCFEE 6314</strain>
    </source>
</reference>
<proteinExistence type="predicted"/>
<evidence type="ECO:0000256" key="4">
    <source>
        <dbReference type="ARBA" id="ARBA00023125"/>
    </source>
</evidence>
<evidence type="ECO:0000313" key="10">
    <source>
        <dbReference type="Proteomes" id="UP000288859"/>
    </source>
</evidence>
<dbReference type="GO" id="GO:0006351">
    <property type="term" value="P:DNA-templated transcription"/>
    <property type="evidence" value="ECO:0007669"/>
    <property type="project" value="InterPro"/>
</dbReference>
<dbReference type="Proteomes" id="UP000288859">
    <property type="component" value="Unassembled WGS sequence"/>
</dbReference>
<feature type="domain" description="Zn(2)-C6 fungal-type" evidence="8">
    <location>
        <begin position="18"/>
        <end position="46"/>
    </location>
</feature>
<dbReference type="Gene3D" id="4.10.240.10">
    <property type="entry name" value="Zn(2)-C6 fungal-type DNA-binding domain"/>
    <property type="match status" value="1"/>
</dbReference>
<dbReference type="SUPFAM" id="SSF57701">
    <property type="entry name" value="Zn2/Cys6 DNA-binding domain"/>
    <property type="match status" value="1"/>
</dbReference>
<evidence type="ECO:0000256" key="5">
    <source>
        <dbReference type="ARBA" id="ARBA00023163"/>
    </source>
</evidence>
<evidence type="ECO:0000256" key="6">
    <source>
        <dbReference type="ARBA" id="ARBA00023242"/>
    </source>
</evidence>
<name>A0A438N4T9_EXOME</name>
<comment type="caution">
    <text evidence="9">The sequence shown here is derived from an EMBL/GenBank/DDBJ whole genome shotgun (WGS) entry which is preliminary data.</text>
</comment>
<feature type="compositionally biased region" description="Polar residues" evidence="7">
    <location>
        <begin position="110"/>
        <end position="122"/>
    </location>
</feature>
<protein>
    <recommendedName>
        <fullName evidence="8">Zn(2)-C6 fungal-type domain-containing protein</fullName>
    </recommendedName>
</protein>
<dbReference type="EMBL" id="NAJM01000021">
    <property type="protein sequence ID" value="RVX70747.1"/>
    <property type="molecule type" value="Genomic_DNA"/>
</dbReference>
<accession>A0A438N4T9</accession>
<keyword evidence="4" id="KW-0238">DNA-binding</keyword>
<keyword evidence="6" id="KW-0539">Nucleus</keyword>
<evidence type="ECO:0000259" key="8">
    <source>
        <dbReference type="PROSITE" id="PS50048"/>
    </source>
</evidence>
<dbReference type="AlphaFoldDB" id="A0A438N4T9"/>
<dbReference type="GO" id="GO:0000981">
    <property type="term" value="F:DNA-binding transcription factor activity, RNA polymerase II-specific"/>
    <property type="evidence" value="ECO:0007669"/>
    <property type="project" value="InterPro"/>
</dbReference>
<gene>
    <name evidence="9" type="ORF">B0A52_05398</name>
</gene>
<dbReference type="PROSITE" id="PS50048">
    <property type="entry name" value="ZN2_CY6_FUNGAL_2"/>
    <property type="match status" value="1"/>
</dbReference>
<dbReference type="SMART" id="SM00066">
    <property type="entry name" value="GAL4"/>
    <property type="match status" value="1"/>
</dbReference>
<evidence type="ECO:0000256" key="2">
    <source>
        <dbReference type="ARBA" id="ARBA00022723"/>
    </source>
</evidence>
<feature type="region of interest" description="Disordered" evidence="7">
    <location>
        <begin position="566"/>
        <end position="594"/>
    </location>
</feature>
<evidence type="ECO:0000256" key="7">
    <source>
        <dbReference type="SAM" id="MobiDB-lite"/>
    </source>
</evidence>
<organism evidence="9 10">
    <name type="scientific">Exophiala mesophila</name>
    <name type="common">Black yeast-like fungus</name>
    <dbReference type="NCBI Taxonomy" id="212818"/>
    <lineage>
        <taxon>Eukaryota</taxon>
        <taxon>Fungi</taxon>
        <taxon>Dikarya</taxon>
        <taxon>Ascomycota</taxon>
        <taxon>Pezizomycotina</taxon>
        <taxon>Eurotiomycetes</taxon>
        <taxon>Chaetothyriomycetidae</taxon>
        <taxon>Chaetothyriales</taxon>
        <taxon>Herpotrichiellaceae</taxon>
        <taxon>Exophiala</taxon>
    </lineage>
</organism>
<sequence>MATREASTPTGKHANAHSCIRCFKRKVRCDKKQPCTACVRHNVDCVPRAPNIPRLIKGRTREEALVRRIQLYEALLRKSGVEISTLSADPSSVTQEASGSTSELVGPNISHPSSVETSGESENQYRKSQLVHRHGESKYLDNNLWSRVIEEVPDVDNNLDYLSSEDGDQVDIPEDNADFMFGFMPSGSRSRVLQPPVDHVPELCRVFRENVNPLNKIVHEPTLDLWAAEVIRNPDNIPFKLEAVMFSIYTLAVLSLSEAACQENFNEQRKVLLTRYRFATKDALSRAKVLSTGDIVVLQAYVLHLLAMRNVYNAHTSWTLMGLAQRLAEGMGLHRDGTYLGFEFGYFAATHTAGMRRQQGAAASLWDNYASTDEIAEKDRAIDELEQILENKYVRHCDPTQPIQLMTFLPARNAVNNLHFITHHPRRWKGDTELPQSERHYVLTLAIRLMESEVAVRANRQFRNFAWYTASYFPWAQAIHILESLRSEPLLPEAEKAWRLIGEAFEYRPELILDKKPVSVALGNLCLKAYHAREVALSQQGAVTIKPPSYIATLRAQRQAALTRDRARELEKPPNVRVKDRRPDQAHSIPRNTAWDSSAGQIDYGLLVAENTEMSMEAGKQAL</sequence>
<dbReference type="InterPro" id="IPR007219">
    <property type="entry name" value="XnlR_reg_dom"/>
</dbReference>
<keyword evidence="5" id="KW-0804">Transcription</keyword>
<dbReference type="CDD" id="cd00067">
    <property type="entry name" value="GAL4"/>
    <property type="match status" value="1"/>
</dbReference>
<dbReference type="CDD" id="cd12148">
    <property type="entry name" value="fungal_TF_MHR"/>
    <property type="match status" value="1"/>
</dbReference>
<evidence type="ECO:0000256" key="3">
    <source>
        <dbReference type="ARBA" id="ARBA00023015"/>
    </source>
</evidence>
<dbReference type="PANTHER" id="PTHR31001:SF85">
    <property type="entry name" value="ZN(II)2CYS6 TRANSCRIPTION FACTOR (EUROFUNG)"/>
    <property type="match status" value="1"/>
</dbReference>
<evidence type="ECO:0000256" key="1">
    <source>
        <dbReference type="ARBA" id="ARBA00004123"/>
    </source>
</evidence>
<dbReference type="InterPro" id="IPR050613">
    <property type="entry name" value="Sec_Metabolite_Reg"/>
</dbReference>
<dbReference type="GO" id="GO:0008270">
    <property type="term" value="F:zinc ion binding"/>
    <property type="evidence" value="ECO:0007669"/>
    <property type="project" value="InterPro"/>
</dbReference>
<comment type="subcellular location">
    <subcellularLocation>
        <location evidence="1">Nucleus</location>
    </subcellularLocation>
</comment>
<dbReference type="Pfam" id="PF04082">
    <property type="entry name" value="Fungal_trans"/>
    <property type="match status" value="1"/>
</dbReference>
<evidence type="ECO:0000313" key="9">
    <source>
        <dbReference type="EMBL" id="RVX70747.1"/>
    </source>
</evidence>
<dbReference type="VEuPathDB" id="FungiDB:PV10_05140"/>
<dbReference type="OrthoDB" id="2269373at2759"/>
<dbReference type="InterPro" id="IPR001138">
    <property type="entry name" value="Zn2Cys6_DnaBD"/>
</dbReference>
<dbReference type="GO" id="GO:0003677">
    <property type="term" value="F:DNA binding"/>
    <property type="evidence" value="ECO:0007669"/>
    <property type="project" value="UniProtKB-KW"/>
</dbReference>
<dbReference type="PANTHER" id="PTHR31001">
    <property type="entry name" value="UNCHARACTERIZED TRANSCRIPTIONAL REGULATORY PROTEIN"/>
    <property type="match status" value="1"/>
</dbReference>
<dbReference type="InterPro" id="IPR036864">
    <property type="entry name" value="Zn2-C6_fun-type_DNA-bd_sf"/>
</dbReference>
<dbReference type="Pfam" id="PF00172">
    <property type="entry name" value="Zn_clus"/>
    <property type="match status" value="1"/>
</dbReference>
<feature type="region of interest" description="Disordered" evidence="7">
    <location>
        <begin position="87"/>
        <end position="132"/>
    </location>
</feature>
<dbReference type="GO" id="GO:0005634">
    <property type="term" value="C:nucleus"/>
    <property type="evidence" value="ECO:0007669"/>
    <property type="project" value="UniProtKB-SubCell"/>
</dbReference>
<keyword evidence="2" id="KW-0479">Metal-binding</keyword>